<comment type="caution">
    <text evidence="1">The sequence shown here is derived from an EMBL/GenBank/DDBJ whole genome shotgun (WGS) entry which is preliminary data.</text>
</comment>
<evidence type="ECO:0000313" key="2">
    <source>
        <dbReference type="Proteomes" id="UP001148737"/>
    </source>
</evidence>
<dbReference type="EMBL" id="JANAKD010000183">
    <property type="protein sequence ID" value="KAJ3496509.1"/>
    <property type="molecule type" value="Genomic_DNA"/>
</dbReference>
<name>A0ACC1R264_9HYPO</name>
<keyword evidence="2" id="KW-1185">Reference proteome</keyword>
<sequence length="164" mass="18269">MLDRNMNAQRFTARSDGLLDNNNRQKGIGRDEPRNPSRKKVGHLQGQQASLGHSSSSLEQRVVGAVWDANHMRPKVQMLNNATPSLTDQYALLDARCASHSLQNDARGWDAEHGPRSHAAHLVCSHTLVGHGGGHHAKLQQKRNKERVKHKCIVATGSRDRQVW</sequence>
<proteinExistence type="predicted"/>
<accession>A0ACC1R264</accession>
<dbReference type="Proteomes" id="UP001148737">
    <property type="component" value="Unassembled WGS sequence"/>
</dbReference>
<protein>
    <submittedName>
        <fullName evidence="1">Uncharacterized protein</fullName>
    </submittedName>
</protein>
<evidence type="ECO:0000313" key="1">
    <source>
        <dbReference type="EMBL" id="KAJ3496509.1"/>
    </source>
</evidence>
<gene>
    <name evidence="1" type="ORF">NLG97_g2606</name>
</gene>
<reference evidence="1" key="1">
    <citation type="submission" date="2022-07" db="EMBL/GenBank/DDBJ databases">
        <title>Genome Sequence of Lecanicillium saksenae.</title>
        <authorList>
            <person name="Buettner E."/>
        </authorList>
    </citation>
    <scope>NUCLEOTIDE SEQUENCE</scope>
    <source>
        <strain evidence="1">VT-O1</strain>
    </source>
</reference>
<organism evidence="1 2">
    <name type="scientific">Lecanicillium saksenae</name>
    <dbReference type="NCBI Taxonomy" id="468837"/>
    <lineage>
        <taxon>Eukaryota</taxon>
        <taxon>Fungi</taxon>
        <taxon>Dikarya</taxon>
        <taxon>Ascomycota</taxon>
        <taxon>Pezizomycotina</taxon>
        <taxon>Sordariomycetes</taxon>
        <taxon>Hypocreomycetidae</taxon>
        <taxon>Hypocreales</taxon>
        <taxon>Cordycipitaceae</taxon>
        <taxon>Lecanicillium</taxon>
    </lineage>
</organism>